<proteinExistence type="predicted"/>
<sequence>MASTKKDPVLVILQLTGANDYLNTIVPYTNPLYWDNRPKVNVPVDEVLPIDDELAFRSDTEQLKAIYDQGNMAIIHGIGFENSPRSHFRAMDIWHTCEPDKIGIDGWVAKVIRDLDPSAENVLKGVNFGQGLPRALTMRGVPVTSVNHLETYGVFSSVRTSEQERTQLLDSFARMYAPAIGTGPTMEYLGQTGLDALKGADIIKVAPERYSSTIEYPNSTIAKALKDVAQVHLADLGTQVFYTSHGPFDTHFNQGGSHAKLWMEISEAVESFFADLREHDAGDNVVMMVFSEFGRRVRDNGTGT</sequence>
<reference evidence="1" key="1">
    <citation type="submission" date="2018-05" db="EMBL/GenBank/DDBJ databases">
        <authorList>
            <person name="Lanie J.A."/>
            <person name="Ng W.-L."/>
            <person name="Kazmierczak K.M."/>
            <person name="Andrzejewski T.M."/>
            <person name="Davidsen T.M."/>
            <person name="Wayne K.J."/>
            <person name="Tettelin H."/>
            <person name="Glass J.I."/>
            <person name="Rusch D."/>
            <person name="Podicherti R."/>
            <person name="Tsui H.-C.T."/>
            <person name="Winkler M.E."/>
        </authorList>
    </citation>
    <scope>NUCLEOTIDE SEQUENCE</scope>
</reference>
<dbReference type="InterPro" id="IPR010869">
    <property type="entry name" value="DUF1501"/>
</dbReference>
<protein>
    <recommendedName>
        <fullName evidence="2">DUF1501 domain-containing protein</fullName>
    </recommendedName>
</protein>
<organism evidence="1">
    <name type="scientific">marine metagenome</name>
    <dbReference type="NCBI Taxonomy" id="408172"/>
    <lineage>
        <taxon>unclassified sequences</taxon>
        <taxon>metagenomes</taxon>
        <taxon>ecological metagenomes</taxon>
    </lineage>
</organism>
<name>A0A382JLW4_9ZZZZ</name>
<dbReference type="EMBL" id="UINC01074964">
    <property type="protein sequence ID" value="SVC12675.1"/>
    <property type="molecule type" value="Genomic_DNA"/>
</dbReference>
<dbReference type="AlphaFoldDB" id="A0A382JLW4"/>
<evidence type="ECO:0008006" key="2">
    <source>
        <dbReference type="Google" id="ProtNLM"/>
    </source>
</evidence>
<feature type="non-terminal residue" evidence="1">
    <location>
        <position position="304"/>
    </location>
</feature>
<gene>
    <name evidence="1" type="ORF">METZ01_LOCUS265529</name>
</gene>
<evidence type="ECO:0000313" key="1">
    <source>
        <dbReference type="EMBL" id="SVC12675.1"/>
    </source>
</evidence>
<dbReference type="Pfam" id="PF07394">
    <property type="entry name" value="DUF1501"/>
    <property type="match status" value="1"/>
</dbReference>
<accession>A0A382JLW4</accession>